<evidence type="ECO:0000256" key="2">
    <source>
        <dbReference type="ARBA" id="ARBA00007635"/>
    </source>
</evidence>
<dbReference type="AlphaFoldDB" id="A0AAE0GRS9"/>
<accession>A0AAE0GRS9</accession>
<dbReference type="SUPFAM" id="SSF103481">
    <property type="entry name" value="Multidrug resistance efflux transporter EmrE"/>
    <property type="match status" value="2"/>
</dbReference>
<evidence type="ECO:0000256" key="1">
    <source>
        <dbReference type="ARBA" id="ARBA00004141"/>
    </source>
</evidence>
<feature type="transmembrane region" description="Helical" evidence="6">
    <location>
        <begin position="185"/>
        <end position="205"/>
    </location>
</feature>
<dbReference type="InterPro" id="IPR030184">
    <property type="entry name" value="WAT1-related"/>
</dbReference>
<comment type="subcellular location">
    <subcellularLocation>
        <location evidence="1 6">Membrane</location>
        <topology evidence="1 6">Multi-pass membrane protein</topology>
    </subcellularLocation>
</comment>
<keyword evidence="9" id="KW-1185">Reference proteome</keyword>
<feature type="transmembrane region" description="Helical" evidence="6">
    <location>
        <begin position="279"/>
        <end position="298"/>
    </location>
</feature>
<dbReference type="Proteomes" id="UP001190700">
    <property type="component" value="Unassembled WGS sequence"/>
</dbReference>
<evidence type="ECO:0000256" key="6">
    <source>
        <dbReference type="RuleBase" id="RU363077"/>
    </source>
</evidence>
<feature type="transmembrane region" description="Helical" evidence="6">
    <location>
        <begin position="247"/>
        <end position="267"/>
    </location>
</feature>
<dbReference type="GO" id="GO:0022857">
    <property type="term" value="F:transmembrane transporter activity"/>
    <property type="evidence" value="ECO:0007669"/>
    <property type="project" value="InterPro"/>
</dbReference>
<evidence type="ECO:0000313" key="8">
    <source>
        <dbReference type="EMBL" id="KAK3282848.1"/>
    </source>
</evidence>
<dbReference type="EMBL" id="LGRX02003138">
    <property type="protein sequence ID" value="KAK3282848.1"/>
    <property type="molecule type" value="Genomic_DNA"/>
</dbReference>
<evidence type="ECO:0000313" key="9">
    <source>
        <dbReference type="Proteomes" id="UP001190700"/>
    </source>
</evidence>
<keyword evidence="3 6" id="KW-0812">Transmembrane</keyword>
<dbReference type="GO" id="GO:0016020">
    <property type="term" value="C:membrane"/>
    <property type="evidence" value="ECO:0007669"/>
    <property type="project" value="UniProtKB-SubCell"/>
</dbReference>
<feature type="transmembrane region" description="Helical" evidence="6">
    <location>
        <begin position="105"/>
        <end position="130"/>
    </location>
</feature>
<feature type="transmembrane region" description="Helical" evidence="6">
    <location>
        <begin position="77"/>
        <end position="99"/>
    </location>
</feature>
<reference evidence="8 9" key="1">
    <citation type="journal article" date="2015" name="Genome Biol. Evol.">
        <title>Comparative Genomics of a Bacterivorous Green Alga Reveals Evolutionary Causalities and Consequences of Phago-Mixotrophic Mode of Nutrition.</title>
        <authorList>
            <person name="Burns J.A."/>
            <person name="Paasch A."/>
            <person name="Narechania A."/>
            <person name="Kim E."/>
        </authorList>
    </citation>
    <scope>NUCLEOTIDE SEQUENCE [LARGE SCALE GENOMIC DNA]</scope>
    <source>
        <strain evidence="8 9">PLY_AMNH</strain>
    </source>
</reference>
<dbReference type="InterPro" id="IPR037185">
    <property type="entry name" value="EmrE-like"/>
</dbReference>
<sequence length="380" mass="40674">MQSTVMQKQKSVGREVYASLVLAQLIWSLMHLSVSPALREGVDALAISAMREAVAVPCLAVPTLLKEKSAKNLMKSLTWRPLGLSLICGLFTGLARLTVVQGVKLAGPTIAAAIMPTSPVVAFGLCLMAGAEKLQLGTKHGALQVIGLIVSVTAASMIAVMPGGPLVFGAPHDASSTTEHLPNNIPLGVLVLVANTVAASANTIIQRSVLQDLSLSVTITLQTVFSLMWQLLLAFTVLPWSSWRMDWKVAIAVLYTGIFPTAVNNLIMANANQHVSPTVLYAFMPLQPVFTGVLDLLIFYDPVYLSSFICSGGIFLGLALYIKGKALDSSPQSDMHEGAVANVIDLELLQIDEKGLWDENDDDDEDMMDSALLLAEYRDA</sequence>
<dbReference type="InterPro" id="IPR000620">
    <property type="entry name" value="EamA_dom"/>
</dbReference>
<comment type="similarity">
    <text evidence="2 6">Belongs to the drug/metabolite transporter (DMT) superfamily. Plant drug/metabolite exporter (P-DME) (TC 2.A.7.4) family.</text>
</comment>
<feature type="domain" description="EamA" evidence="7">
    <location>
        <begin position="187"/>
        <end position="321"/>
    </location>
</feature>
<proteinExistence type="inferred from homology"/>
<evidence type="ECO:0000256" key="4">
    <source>
        <dbReference type="ARBA" id="ARBA00022989"/>
    </source>
</evidence>
<organism evidence="8 9">
    <name type="scientific">Cymbomonas tetramitiformis</name>
    <dbReference type="NCBI Taxonomy" id="36881"/>
    <lineage>
        <taxon>Eukaryota</taxon>
        <taxon>Viridiplantae</taxon>
        <taxon>Chlorophyta</taxon>
        <taxon>Pyramimonadophyceae</taxon>
        <taxon>Pyramimonadales</taxon>
        <taxon>Pyramimonadaceae</taxon>
        <taxon>Cymbomonas</taxon>
    </lineage>
</organism>
<feature type="transmembrane region" description="Helical" evidence="6">
    <location>
        <begin position="142"/>
        <end position="165"/>
    </location>
</feature>
<evidence type="ECO:0000256" key="5">
    <source>
        <dbReference type="ARBA" id="ARBA00023136"/>
    </source>
</evidence>
<name>A0AAE0GRS9_9CHLO</name>
<gene>
    <name evidence="8" type="ORF">CYMTET_9433</name>
</gene>
<keyword evidence="4 6" id="KW-1133">Transmembrane helix</keyword>
<dbReference type="Pfam" id="PF00892">
    <property type="entry name" value="EamA"/>
    <property type="match status" value="1"/>
</dbReference>
<comment type="caution">
    <text evidence="8">The sequence shown here is derived from an EMBL/GenBank/DDBJ whole genome shotgun (WGS) entry which is preliminary data.</text>
</comment>
<feature type="transmembrane region" description="Helical" evidence="6">
    <location>
        <begin position="217"/>
        <end position="241"/>
    </location>
</feature>
<feature type="transmembrane region" description="Helical" evidence="6">
    <location>
        <begin position="304"/>
        <end position="322"/>
    </location>
</feature>
<keyword evidence="5 6" id="KW-0472">Membrane</keyword>
<evidence type="ECO:0000259" key="7">
    <source>
        <dbReference type="Pfam" id="PF00892"/>
    </source>
</evidence>
<evidence type="ECO:0000256" key="3">
    <source>
        <dbReference type="ARBA" id="ARBA00022692"/>
    </source>
</evidence>
<protein>
    <recommendedName>
        <fullName evidence="6">WAT1-related protein</fullName>
    </recommendedName>
</protein>
<dbReference type="PANTHER" id="PTHR31218">
    <property type="entry name" value="WAT1-RELATED PROTEIN"/>
    <property type="match status" value="1"/>
</dbReference>